<gene>
    <name evidence="2" type="ORF">E3U44_17645</name>
</gene>
<keyword evidence="1" id="KW-0812">Transmembrane</keyword>
<feature type="transmembrane region" description="Helical" evidence="1">
    <location>
        <begin position="12"/>
        <end position="35"/>
    </location>
</feature>
<dbReference type="OrthoDB" id="5771749at2"/>
<feature type="transmembrane region" description="Helical" evidence="1">
    <location>
        <begin position="55"/>
        <end position="73"/>
    </location>
</feature>
<proteinExistence type="predicted"/>
<keyword evidence="3" id="KW-1185">Reference proteome</keyword>
<accession>A0A4P7C2Z0</accession>
<dbReference type="EMBL" id="CP038033">
    <property type="protein sequence ID" value="QBQ56129.1"/>
    <property type="molecule type" value="Genomic_DNA"/>
</dbReference>
<keyword evidence="1" id="KW-1133">Transmembrane helix</keyword>
<evidence type="ECO:0000256" key="1">
    <source>
        <dbReference type="SAM" id="Phobius"/>
    </source>
</evidence>
<reference evidence="2 3" key="1">
    <citation type="submission" date="2019-03" db="EMBL/GenBank/DDBJ databases">
        <title>The genome sequence of Nitrosococcus wardiae strain D1FHST reveals the archetypal metabolic capacity of ammonia-oxidizing Gammaproteobacteria.</title>
        <authorList>
            <person name="Wang L."/>
            <person name="Lim C.K."/>
            <person name="Hanson T.E."/>
            <person name="Dang H."/>
            <person name="Klotz M.G."/>
        </authorList>
    </citation>
    <scope>NUCLEOTIDE SEQUENCE [LARGE SCALE GENOMIC DNA]</scope>
    <source>
        <strain evidence="2 3">D1FHS</strain>
    </source>
</reference>
<evidence type="ECO:0000313" key="2">
    <source>
        <dbReference type="EMBL" id="QBQ56129.1"/>
    </source>
</evidence>
<dbReference type="AlphaFoldDB" id="A0A4P7C2Z0"/>
<protein>
    <submittedName>
        <fullName evidence="2">Uncharacterized protein</fullName>
    </submittedName>
</protein>
<dbReference type="KEGG" id="nwr:E3U44_17645"/>
<organism evidence="2 3">
    <name type="scientific">Nitrosococcus wardiae</name>
    <dbReference type="NCBI Taxonomy" id="1814290"/>
    <lineage>
        <taxon>Bacteria</taxon>
        <taxon>Pseudomonadati</taxon>
        <taxon>Pseudomonadota</taxon>
        <taxon>Gammaproteobacteria</taxon>
        <taxon>Chromatiales</taxon>
        <taxon>Chromatiaceae</taxon>
        <taxon>Nitrosococcus</taxon>
    </lineage>
</organism>
<sequence>MVKCLSLTLVRLIQLSAVVFYAYIIFIYVGALFLLPLAGIYHLSNALSFLGLPTFLAAITAIAMVAGIIYAGYKIPNFFTTIRDFGLNLVSLGFDQIKQFNQIAEEIKGSSPASSSASHHPT</sequence>
<dbReference type="Proteomes" id="UP000294325">
    <property type="component" value="Chromosome"/>
</dbReference>
<keyword evidence="1" id="KW-0472">Membrane</keyword>
<name>A0A4P7C2Z0_9GAMM</name>
<evidence type="ECO:0000313" key="3">
    <source>
        <dbReference type="Proteomes" id="UP000294325"/>
    </source>
</evidence>